<keyword evidence="4" id="KW-1185">Reference proteome</keyword>
<dbReference type="Pfam" id="PF07811">
    <property type="entry name" value="TadE"/>
    <property type="match status" value="1"/>
</dbReference>
<protein>
    <submittedName>
        <fullName evidence="3">Superfamily 1 helicase</fullName>
    </submittedName>
</protein>
<accession>A0A120CT78</accession>
<keyword evidence="3" id="KW-0378">Hydrolase</keyword>
<dbReference type="PATRIC" id="fig|121290.4.peg.1866"/>
<feature type="transmembrane region" description="Helical" evidence="1">
    <location>
        <begin position="24"/>
        <end position="45"/>
    </location>
</feature>
<keyword evidence="3" id="KW-0067">ATP-binding</keyword>
<dbReference type="AlphaFoldDB" id="A0A120CT78"/>
<reference evidence="3 4" key="1">
    <citation type="submission" date="2015-10" db="EMBL/GenBank/DDBJ databases">
        <title>Transcriptomic analysis of a linuron degrading triple-species bacterial consortium.</title>
        <authorList>
            <person name="Albers P."/>
        </authorList>
    </citation>
    <scope>NUCLEOTIDE SEQUENCE [LARGE SCALE GENOMIC DNA]</scope>
    <source>
        <strain evidence="3 4">WDL6</strain>
    </source>
</reference>
<dbReference type="STRING" id="121290.APY04_3504"/>
<dbReference type="EMBL" id="LMTR01000094">
    <property type="protein sequence ID" value="KWT64240.1"/>
    <property type="molecule type" value="Genomic_DNA"/>
</dbReference>
<evidence type="ECO:0000313" key="4">
    <source>
        <dbReference type="Proteomes" id="UP000059074"/>
    </source>
</evidence>
<dbReference type="RefSeq" id="WP_198151183.1">
    <property type="nucleotide sequence ID" value="NZ_LMTR01000094.1"/>
</dbReference>
<sequence length="209" mass="22429">MRSWNVARTWIAGFTRALRRDDRGVAGIEFALILPILMLLLLGVVEASRAIDMDRHFSTAVSSVGDAVARQESIGATESAAKPNLDGAMKAIAHIMAPYDANEKELQVVIASVQASPNNAADAKVTWSYSYGEGGISVPAKCSSYTLPTGLVPKGGSVIVVQAEYKFKPLFGDFVPGFGSLVKFTEKSFYNPRNSCVDYVKGENCISPC</sequence>
<keyword evidence="3" id="KW-0547">Nucleotide-binding</keyword>
<comment type="caution">
    <text evidence="3">The sequence shown here is derived from an EMBL/GenBank/DDBJ whole genome shotgun (WGS) entry which is preliminary data.</text>
</comment>
<evidence type="ECO:0000259" key="2">
    <source>
        <dbReference type="Pfam" id="PF07811"/>
    </source>
</evidence>
<keyword evidence="3" id="KW-0347">Helicase</keyword>
<name>A0A120CT78_HYPSL</name>
<evidence type="ECO:0000313" key="3">
    <source>
        <dbReference type="EMBL" id="KWT64240.1"/>
    </source>
</evidence>
<dbReference type="GO" id="GO:0004386">
    <property type="term" value="F:helicase activity"/>
    <property type="evidence" value="ECO:0007669"/>
    <property type="project" value="UniProtKB-KW"/>
</dbReference>
<keyword evidence="1" id="KW-1133">Transmembrane helix</keyword>
<gene>
    <name evidence="3" type="ORF">APY04_3504</name>
</gene>
<proteinExistence type="predicted"/>
<evidence type="ECO:0000256" key="1">
    <source>
        <dbReference type="SAM" id="Phobius"/>
    </source>
</evidence>
<dbReference type="Proteomes" id="UP000059074">
    <property type="component" value="Unassembled WGS sequence"/>
</dbReference>
<keyword evidence="1" id="KW-0812">Transmembrane</keyword>
<feature type="domain" description="TadE-like" evidence="2">
    <location>
        <begin position="24"/>
        <end position="62"/>
    </location>
</feature>
<keyword evidence="1" id="KW-0472">Membrane</keyword>
<organism evidence="3 4">
    <name type="scientific">Hyphomicrobium sulfonivorans</name>
    <dbReference type="NCBI Taxonomy" id="121290"/>
    <lineage>
        <taxon>Bacteria</taxon>
        <taxon>Pseudomonadati</taxon>
        <taxon>Pseudomonadota</taxon>
        <taxon>Alphaproteobacteria</taxon>
        <taxon>Hyphomicrobiales</taxon>
        <taxon>Hyphomicrobiaceae</taxon>
        <taxon>Hyphomicrobium</taxon>
    </lineage>
</organism>
<dbReference type="InterPro" id="IPR012495">
    <property type="entry name" value="TadE-like_dom"/>
</dbReference>